<dbReference type="Pfam" id="PF00089">
    <property type="entry name" value="Trypsin"/>
    <property type="match status" value="1"/>
</dbReference>
<dbReference type="SMART" id="SM00179">
    <property type="entry name" value="EGF_CA"/>
    <property type="match status" value="1"/>
</dbReference>
<dbReference type="PROSITE" id="PS50026">
    <property type="entry name" value="EGF_3"/>
    <property type="match status" value="1"/>
</dbReference>
<dbReference type="Ensembl" id="ENSGMOT00000051509.1">
    <property type="protein sequence ID" value="ENSGMOP00000035617.1"/>
    <property type="gene ID" value="ENSGMOG00000004620.2"/>
</dbReference>
<evidence type="ECO:0000259" key="15">
    <source>
        <dbReference type="PROSITE" id="PS50026"/>
    </source>
</evidence>
<keyword evidence="8" id="KW-0106">Calcium</keyword>
<evidence type="ECO:0000256" key="8">
    <source>
        <dbReference type="ARBA" id="ARBA00022837"/>
    </source>
</evidence>
<dbReference type="SUPFAM" id="SSF57630">
    <property type="entry name" value="GLA-domain"/>
    <property type="match status" value="1"/>
</dbReference>
<evidence type="ECO:0000256" key="6">
    <source>
        <dbReference type="ARBA" id="ARBA00022801"/>
    </source>
</evidence>
<dbReference type="InterPro" id="IPR018114">
    <property type="entry name" value="TRYPSIN_HIS"/>
</dbReference>
<keyword evidence="11" id="KW-0325">Glycoprotein</keyword>
<keyword evidence="3" id="KW-0964">Secreted</keyword>
<evidence type="ECO:0000256" key="11">
    <source>
        <dbReference type="ARBA" id="ARBA00023180"/>
    </source>
</evidence>
<sequence length="649" mass="69219">MARLLLCVSVAIALCSTSAVCMSVFSSGPEAHTVLRSKRANSWLEELKPANKERECIEERCDFEEAREIFGTKEATLEFWTVYTDGNQCIPNQCVNGSCVDLYQAFACHCNPDYEGKYCDQPRAATSCSLENGKCDHECTESADGLSRTCSCLGGYRLHDNGKSCEPISRASCGQLLLSRSSYSGPMVGLTPWVTGGEVGKKGESPWQAMLLNHAGKFHCGGVLIDENWVLTAAHCLSKSTRFKVRLGRLRPLWASLTSPPSRLRLPSDHPAAILKYKAKYCLFVCVCVCASVCVSVGVCVHLCAFACARVHLCASASVRVCTFACVCTCACVCLRVCVHLCASVSASACARVHLGSSVCVRFRVRSCRLLCAFVRARVCVCTCACVRLRGLVRVCACAFVRCARGRRLRALHPGGHGGDPGGDPRLQAPRLLQPPHGGPRHRPAAAGASRPAVHLDRPRLPAAATHGRARAPPQRHGHRGDGLGQGATGRPRGGSRGLQLGAERDPGAAGGARRVPETHGLQRVGEHAVRRRAGQPHGRVRGRQRGAHGDAVPGHLVPAGPGVLGGGVRPPQQAGRLHQGGQLQRVDRRSAPGMGQDARAARLIPARAGGKGKGKGKGGASRGSPAIRKAFLRHNKRGRCCTDLMNKN</sequence>
<comment type="subcellular location">
    <subcellularLocation>
        <location evidence="1">Secreted</location>
    </subcellularLocation>
</comment>
<keyword evidence="6" id="KW-0378">Hydrolase</keyword>
<feature type="compositionally biased region" description="Basic residues" evidence="13">
    <location>
        <begin position="468"/>
        <end position="479"/>
    </location>
</feature>
<dbReference type="PROSITE" id="PS00022">
    <property type="entry name" value="EGF_1"/>
    <property type="match status" value="1"/>
</dbReference>
<dbReference type="GO" id="GO:0007596">
    <property type="term" value="P:blood coagulation"/>
    <property type="evidence" value="ECO:0007669"/>
    <property type="project" value="UniProtKB-KW"/>
</dbReference>
<feature type="signal peptide" evidence="14">
    <location>
        <begin position="1"/>
        <end position="19"/>
    </location>
</feature>
<feature type="domain" description="Peptidase S1" evidence="16">
    <location>
        <begin position="194"/>
        <end position="401"/>
    </location>
</feature>
<feature type="compositionally biased region" description="Low complexity" evidence="13">
    <location>
        <begin position="552"/>
        <end position="562"/>
    </location>
</feature>
<dbReference type="Gene3D" id="4.10.740.10">
    <property type="entry name" value="Coagulation Factor IX"/>
    <property type="match status" value="1"/>
</dbReference>
<evidence type="ECO:0000256" key="7">
    <source>
        <dbReference type="ARBA" id="ARBA00022825"/>
    </source>
</evidence>
<organism evidence="18 19">
    <name type="scientific">Gadus morhua</name>
    <name type="common">Atlantic cod</name>
    <dbReference type="NCBI Taxonomy" id="8049"/>
    <lineage>
        <taxon>Eukaryota</taxon>
        <taxon>Metazoa</taxon>
        <taxon>Chordata</taxon>
        <taxon>Craniata</taxon>
        <taxon>Vertebrata</taxon>
        <taxon>Euteleostomi</taxon>
        <taxon>Actinopterygii</taxon>
        <taxon>Neopterygii</taxon>
        <taxon>Teleostei</taxon>
        <taxon>Neoteleostei</taxon>
        <taxon>Acanthomorphata</taxon>
        <taxon>Zeiogadaria</taxon>
        <taxon>Gadariae</taxon>
        <taxon>Gadiformes</taxon>
        <taxon>Gadoidei</taxon>
        <taxon>Gadidae</taxon>
        <taxon>Gadus</taxon>
    </lineage>
</organism>
<evidence type="ECO:0000256" key="14">
    <source>
        <dbReference type="SAM" id="SignalP"/>
    </source>
</evidence>
<dbReference type="SMART" id="SM00181">
    <property type="entry name" value="EGF"/>
    <property type="match status" value="2"/>
</dbReference>
<evidence type="ECO:0000256" key="12">
    <source>
        <dbReference type="PROSITE-ProRule" id="PRU00076"/>
    </source>
</evidence>
<dbReference type="InterPro" id="IPR017857">
    <property type="entry name" value="Coagulation_fac-like_Gla_dom"/>
</dbReference>
<dbReference type="CDD" id="cd00054">
    <property type="entry name" value="EGF_CA"/>
    <property type="match status" value="1"/>
</dbReference>
<feature type="region of interest" description="Disordered" evidence="13">
    <location>
        <begin position="414"/>
        <end position="628"/>
    </location>
</feature>
<feature type="compositionally biased region" description="Low complexity" evidence="13">
    <location>
        <begin position="424"/>
        <end position="436"/>
    </location>
</feature>
<dbReference type="PROSITE" id="PS01187">
    <property type="entry name" value="EGF_CA"/>
    <property type="match status" value="1"/>
</dbReference>
<reference evidence="18" key="1">
    <citation type="submission" date="2025-08" db="UniProtKB">
        <authorList>
            <consortium name="Ensembl"/>
        </authorList>
    </citation>
    <scope>IDENTIFICATION</scope>
</reference>
<feature type="domain" description="Gla" evidence="17">
    <location>
        <begin position="39"/>
        <end position="85"/>
    </location>
</feature>
<dbReference type="InterPro" id="IPR043504">
    <property type="entry name" value="Peptidase_S1_PA_chymotrypsin"/>
</dbReference>
<protein>
    <submittedName>
        <fullName evidence="18">Protein C (inactivator of coagulation factors Va and VIIIa), a</fullName>
    </submittedName>
</protein>
<evidence type="ECO:0000256" key="5">
    <source>
        <dbReference type="ARBA" id="ARBA00022696"/>
    </source>
</evidence>
<evidence type="ECO:0000256" key="3">
    <source>
        <dbReference type="ARBA" id="ARBA00022525"/>
    </source>
</evidence>
<dbReference type="Proteomes" id="UP000694546">
    <property type="component" value="Chromosome 8"/>
</dbReference>
<keyword evidence="9" id="KW-0094">Blood coagulation</keyword>
<dbReference type="PANTHER" id="PTHR24278">
    <property type="entry name" value="COAGULATION FACTOR"/>
    <property type="match status" value="1"/>
</dbReference>
<dbReference type="GO" id="GO:0004252">
    <property type="term" value="F:serine-type endopeptidase activity"/>
    <property type="evidence" value="ECO:0007669"/>
    <property type="project" value="InterPro"/>
</dbReference>
<proteinExistence type="predicted"/>
<dbReference type="AlphaFoldDB" id="A0A8C5AQZ3"/>
<keyword evidence="12" id="KW-0245">EGF-like domain</keyword>
<reference evidence="18" key="2">
    <citation type="submission" date="2025-09" db="UniProtKB">
        <authorList>
            <consortium name="Ensembl"/>
        </authorList>
    </citation>
    <scope>IDENTIFICATION</scope>
</reference>
<feature type="disulfide bond" evidence="12">
    <location>
        <begin position="89"/>
        <end position="99"/>
    </location>
</feature>
<dbReference type="InterPro" id="IPR009003">
    <property type="entry name" value="Peptidase_S1_PA"/>
</dbReference>
<dbReference type="Pfam" id="PF00594">
    <property type="entry name" value="Gla"/>
    <property type="match status" value="1"/>
</dbReference>
<keyword evidence="14" id="KW-0732">Signal</keyword>
<dbReference type="PRINTS" id="PR00001">
    <property type="entry name" value="GLABLOOD"/>
</dbReference>
<dbReference type="GO" id="GO:0005509">
    <property type="term" value="F:calcium ion binding"/>
    <property type="evidence" value="ECO:0007669"/>
    <property type="project" value="InterPro"/>
</dbReference>
<keyword evidence="5" id="KW-0356">Hemostasis</keyword>
<dbReference type="InterPro" id="IPR050442">
    <property type="entry name" value="Peptidase_S1_coag_factors"/>
</dbReference>
<dbReference type="PROSITE" id="PS50240">
    <property type="entry name" value="TRYPSIN_DOM"/>
    <property type="match status" value="1"/>
</dbReference>
<dbReference type="InterPro" id="IPR001254">
    <property type="entry name" value="Trypsin_dom"/>
</dbReference>
<evidence type="ECO:0000313" key="19">
    <source>
        <dbReference type="Proteomes" id="UP000694546"/>
    </source>
</evidence>
<dbReference type="SUPFAM" id="SSF50494">
    <property type="entry name" value="Trypsin-like serine proteases"/>
    <property type="match status" value="1"/>
</dbReference>
<dbReference type="InterPro" id="IPR000152">
    <property type="entry name" value="EGF-type_Asp/Asn_hydroxyl_site"/>
</dbReference>
<feature type="compositionally biased region" description="Gly residues" evidence="13">
    <location>
        <begin position="483"/>
        <end position="497"/>
    </location>
</feature>
<keyword evidence="2" id="KW-0301">Gamma-carboxyglutamic acid</keyword>
<dbReference type="FunFam" id="4.10.740.10:FF:000001">
    <property type="entry name" value="vitamin K-dependent protein S"/>
    <property type="match status" value="1"/>
</dbReference>
<evidence type="ECO:0000256" key="10">
    <source>
        <dbReference type="ARBA" id="ARBA00023157"/>
    </source>
</evidence>
<gene>
    <name evidence="18" type="primary">proca</name>
</gene>
<feature type="compositionally biased region" description="Basic residues" evidence="13">
    <location>
        <begin position="530"/>
        <end position="547"/>
    </location>
</feature>
<accession>A0A8C5AQZ3</accession>
<dbReference type="PROSITE" id="PS00010">
    <property type="entry name" value="ASX_HYDROXYL"/>
    <property type="match status" value="1"/>
</dbReference>
<feature type="disulfide bond" evidence="12">
    <location>
        <begin position="110"/>
        <end position="119"/>
    </location>
</feature>
<feature type="chain" id="PRO_5034367731" evidence="14">
    <location>
        <begin position="20"/>
        <end position="649"/>
    </location>
</feature>
<dbReference type="SMART" id="SM00069">
    <property type="entry name" value="GLA"/>
    <property type="match status" value="1"/>
</dbReference>
<keyword evidence="10 12" id="KW-1015">Disulfide bond</keyword>
<evidence type="ECO:0000256" key="13">
    <source>
        <dbReference type="SAM" id="MobiDB-lite"/>
    </source>
</evidence>
<dbReference type="GeneTree" id="ENSGT00940000154505"/>
<keyword evidence="19" id="KW-1185">Reference proteome</keyword>
<evidence type="ECO:0000256" key="2">
    <source>
        <dbReference type="ARBA" id="ARBA00022479"/>
    </source>
</evidence>
<feature type="domain" description="EGF-like" evidence="15">
    <location>
        <begin position="85"/>
        <end position="120"/>
    </location>
</feature>
<evidence type="ECO:0000259" key="16">
    <source>
        <dbReference type="PROSITE" id="PS50240"/>
    </source>
</evidence>
<dbReference type="GO" id="GO:0006508">
    <property type="term" value="P:proteolysis"/>
    <property type="evidence" value="ECO:0007669"/>
    <property type="project" value="UniProtKB-KW"/>
</dbReference>
<dbReference type="PROSITE" id="PS00134">
    <property type="entry name" value="TRYPSIN_HIS"/>
    <property type="match status" value="1"/>
</dbReference>
<keyword evidence="4" id="KW-0645">Protease</keyword>
<dbReference type="InterPro" id="IPR018097">
    <property type="entry name" value="EGF_Ca-bd_CS"/>
</dbReference>
<comment type="caution">
    <text evidence="12">Lacks conserved residue(s) required for the propagation of feature annotation.</text>
</comment>
<evidence type="ECO:0000256" key="4">
    <source>
        <dbReference type="ARBA" id="ARBA00022670"/>
    </source>
</evidence>
<dbReference type="GO" id="GO:0005615">
    <property type="term" value="C:extracellular space"/>
    <property type="evidence" value="ECO:0007669"/>
    <property type="project" value="TreeGrafter"/>
</dbReference>
<keyword evidence="7" id="KW-0720">Serine protease</keyword>
<dbReference type="InterPro" id="IPR000742">
    <property type="entry name" value="EGF"/>
</dbReference>
<evidence type="ECO:0000256" key="9">
    <source>
        <dbReference type="ARBA" id="ARBA00023084"/>
    </source>
</evidence>
<dbReference type="PROSITE" id="PS50998">
    <property type="entry name" value="GLA_2"/>
    <property type="match status" value="1"/>
</dbReference>
<dbReference type="InterPro" id="IPR001881">
    <property type="entry name" value="EGF-like_Ca-bd_dom"/>
</dbReference>
<dbReference type="SUPFAM" id="SSF57196">
    <property type="entry name" value="EGF/Laminin"/>
    <property type="match status" value="1"/>
</dbReference>
<dbReference type="InterPro" id="IPR035972">
    <property type="entry name" value="GLA-like_dom_SF"/>
</dbReference>
<evidence type="ECO:0000259" key="17">
    <source>
        <dbReference type="PROSITE" id="PS50998"/>
    </source>
</evidence>
<name>A0A8C5AQZ3_GADMO</name>
<evidence type="ECO:0000256" key="1">
    <source>
        <dbReference type="ARBA" id="ARBA00004613"/>
    </source>
</evidence>
<dbReference type="InterPro" id="IPR000294">
    <property type="entry name" value="GLA_domain"/>
</dbReference>
<dbReference type="Gene3D" id="2.10.25.10">
    <property type="entry name" value="Laminin"/>
    <property type="match status" value="2"/>
</dbReference>
<dbReference type="PROSITE" id="PS00011">
    <property type="entry name" value="GLA_1"/>
    <property type="match status" value="1"/>
</dbReference>
<dbReference type="Gene3D" id="2.40.10.10">
    <property type="entry name" value="Trypsin-like serine proteases"/>
    <property type="match status" value="2"/>
</dbReference>
<evidence type="ECO:0000313" key="18">
    <source>
        <dbReference type="Ensembl" id="ENSGMOP00000035617.1"/>
    </source>
</evidence>
<dbReference type="PANTHER" id="PTHR24278:SF0">
    <property type="entry name" value="VITAMIN K-DEPENDENT PROTEIN C"/>
    <property type="match status" value="1"/>
</dbReference>